<organism evidence="1 2">
    <name type="scientific">Rhizophagus clarus</name>
    <dbReference type="NCBI Taxonomy" id="94130"/>
    <lineage>
        <taxon>Eukaryota</taxon>
        <taxon>Fungi</taxon>
        <taxon>Fungi incertae sedis</taxon>
        <taxon>Mucoromycota</taxon>
        <taxon>Glomeromycotina</taxon>
        <taxon>Glomeromycetes</taxon>
        <taxon>Glomerales</taxon>
        <taxon>Glomeraceae</taxon>
        <taxon>Rhizophagus</taxon>
    </lineage>
</organism>
<sequence length="96" mass="11400">MGINLYNYEVRKELLIKENRIVDKLKTKDEIKLISLKIDYYNLYSVAIIFFSPNLHDHIQFNHVISSNCLLFSNEKIMSYQIKSILRVYVTQSTIL</sequence>
<evidence type="ECO:0000313" key="2">
    <source>
        <dbReference type="Proteomes" id="UP000615446"/>
    </source>
</evidence>
<dbReference type="OrthoDB" id="10497927at2759"/>
<dbReference type="Proteomes" id="UP000615446">
    <property type="component" value="Unassembled WGS sequence"/>
</dbReference>
<accession>A0A8H3LER8</accession>
<dbReference type="AlphaFoldDB" id="A0A8H3LER8"/>
<name>A0A8H3LER8_9GLOM</name>
<comment type="caution">
    <text evidence="1">The sequence shown here is derived from an EMBL/GenBank/DDBJ whole genome shotgun (WGS) entry which is preliminary data.</text>
</comment>
<dbReference type="EMBL" id="BLAL01000162">
    <property type="protein sequence ID" value="GES87087.1"/>
    <property type="molecule type" value="Genomic_DNA"/>
</dbReference>
<proteinExistence type="predicted"/>
<reference evidence="1" key="1">
    <citation type="submission" date="2019-10" db="EMBL/GenBank/DDBJ databases">
        <title>Conservation and host-specific expression of non-tandemly repeated heterogenous ribosome RNA gene in arbuscular mycorrhizal fungi.</title>
        <authorList>
            <person name="Maeda T."/>
            <person name="Kobayashi Y."/>
            <person name="Nakagawa T."/>
            <person name="Ezawa T."/>
            <person name="Yamaguchi K."/>
            <person name="Bino T."/>
            <person name="Nishimoto Y."/>
            <person name="Shigenobu S."/>
            <person name="Kawaguchi M."/>
        </authorList>
    </citation>
    <scope>NUCLEOTIDE SEQUENCE</scope>
    <source>
        <strain evidence="1">HR1</strain>
    </source>
</reference>
<protein>
    <submittedName>
        <fullName evidence="1">Uncharacterized protein</fullName>
    </submittedName>
</protein>
<evidence type="ECO:0000313" key="1">
    <source>
        <dbReference type="EMBL" id="GES87087.1"/>
    </source>
</evidence>
<gene>
    <name evidence="1" type="ORF">RCL2_001411000</name>
</gene>